<gene>
    <name evidence="1" type="ORF">ACFOSB_22690</name>
</gene>
<dbReference type="RefSeq" id="WP_322474382.1">
    <property type="nucleotide sequence ID" value="NZ_JBHRZG010000024.1"/>
</dbReference>
<dbReference type="EMBL" id="JBHRZG010000024">
    <property type="protein sequence ID" value="MFC3835683.1"/>
    <property type="molecule type" value="Genomic_DNA"/>
</dbReference>
<keyword evidence="2" id="KW-1185">Reference proteome</keyword>
<dbReference type="Proteomes" id="UP001595803">
    <property type="component" value="Unassembled WGS sequence"/>
</dbReference>
<comment type="caution">
    <text evidence="1">The sequence shown here is derived from an EMBL/GenBank/DDBJ whole genome shotgun (WGS) entry which is preliminary data.</text>
</comment>
<accession>A0ABV7ZF32</accession>
<evidence type="ECO:0000313" key="2">
    <source>
        <dbReference type="Proteomes" id="UP001595803"/>
    </source>
</evidence>
<reference evidence="2" key="1">
    <citation type="journal article" date="2019" name="Int. J. Syst. Evol. Microbiol.">
        <title>The Global Catalogue of Microorganisms (GCM) 10K type strain sequencing project: providing services to taxonomists for standard genome sequencing and annotation.</title>
        <authorList>
            <consortium name="The Broad Institute Genomics Platform"/>
            <consortium name="The Broad Institute Genome Sequencing Center for Infectious Disease"/>
            <person name="Wu L."/>
            <person name="Ma J."/>
        </authorList>
    </citation>
    <scope>NUCLEOTIDE SEQUENCE [LARGE SCALE GENOMIC DNA]</scope>
    <source>
        <strain evidence="2">CCTCC AB 2017081</strain>
    </source>
</reference>
<evidence type="ECO:0000313" key="1">
    <source>
        <dbReference type="EMBL" id="MFC3835683.1"/>
    </source>
</evidence>
<name>A0ABV7ZF32_9DEIO</name>
<protein>
    <submittedName>
        <fullName evidence="1">Uncharacterized protein</fullName>
    </submittedName>
</protein>
<organism evidence="1 2">
    <name type="scientific">Deinococcus rufus</name>
    <dbReference type="NCBI Taxonomy" id="2136097"/>
    <lineage>
        <taxon>Bacteria</taxon>
        <taxon>Thermotogati</taxon>
        <taxon>Deinococcota</taxon>
        <taxon>Deinococci</taxon>
        <taxon>Deinococcales</taxon>
        <taxon>Deinococcaceae</taxon>
        <taxon>Deinococcus</taxon>
    </lineage>
</organism>
<sequence length="121" mass="13653">MTALRITHVEHRRRTPRPFIDLAGFFLFFGISGVDHGREARMQRRFEEETFPHHVTVQVTPALAPGRYRLDGLPEDVGGRPWAVRRAGQATTALSDDGWIAFQAWQHGGRRDVRAVPLAGV</sequence>
<proteinExistence type="predicted"/>